<keyword evidence="3" id="KW-0503">Monooxygenase</keyword>
<evidence type="ECO:0000256" key="1">
    <source>
        <dbReference type="ARBA" id="ARBA00010617"/>
    </source>
</evidence>
<dbReference type="InterPro" id="IPR001128">
    <property type="entry name" value="Cyt_P450"/>
</dbReference>
<dbReference type="Pfam" id="PF00067">
    <property type="entry name" value="p450"/>
    <property type="match status" value="1"/>
</dbReference>
<accession>A0A5N5X6X5</accession>
<evidence type="ECO:0000313" key="5">
    <source>
        <dbReference type="Proteomes" id="UP000326565"/>
    </source>
</evidence>
<dbReference type="Gene3D" id="1.10.630.10">
    <property type="entry name" value="Cytochrome P450"/>
    <property type="match status" value="1"/>
</dbReference>
<dbReference type="OrthoDB" id="1470350at2759"/>
<dbReference type="SUPFAM" id="SSF48264">
    <property type="entry name" value="Cytochrome P450"/>
    <property type="match status" value="1"/>
</dbReference>
<protein>
    <submittedName>
        <fullName evidence="4">Cytochrome P450</fullName>
    </submittedName>
</protein>
<reference evidence="4 5" key="1">
    <citation type="submission" date="2019-04" db="EMBL/GenBank/DDBJ databases">
        <title>Friends and foes A comparative genomics study of 23 Aspergillus species from section Flavi.</title>
        <authorList>
            <consortium name="DOE Joint Genome Institute"/>
            <person name="Kjaerbolling I."/>
            <person name="Vesth T."/>
            <person name="Frisvad J.C."/>
            <person name="Nybo J.L."/>
            <person name="Theobald S."/>
            <person name="Kildgaard S."/>
            <person name="Isbrandt T."/>
            <person name="Kuo A."/>
            <person name="Sato A."/>
            <person name="Lyhne E.K."/>
            <person name="Kogle M.E."/>
            <person name="Wiebenga A."/>
            <person name="Kun R.S."/>
            <person name="Lubbers R.J."/>
            <person name="Makela M.R."/>
            <person name="Barry K."/>
            <person name="Chovatia M."/>
            <person name="Clum A."/>
            <person name="Daum C."/>
            <person name="Haridas S."/>
            <person name="He G."/>
            <person name="LaButti K."/>
            <person name="Lipzen A."/>
            <person name="Mondo S."/>
            <person name="Riley R."/>
            <person name="Salamov A."/>
            <person name="Simmons B.A."/>
            <person name="Magnuson J.K."/>
            <person name="Henrissat B."/>
            <person name="Mortensen U.H."/>
            <person name="Larsen T.O."/>
            <person name="Devries R.P."/>
            <person name="Grigoriev I.V."/>
            <person name="Machida M."/>
            <person name="Baker S.E."/>
            <person name="Andersen M.R."/>
        </authorList>
    </citation>
    <scope>NUCLEOTIDE SEQUENCE [LARGE SCALE GENOMIC DNA]</scope>
    <source>
        <strain evidence="4 5">CBS 151.66</strain>
    </source>
</reference>
<gene>
    <name evidence="4" type="ORF">BDV29DRAFT_189484</name>
</gene>
<dbReference type="PANTHER" id="PTHR24305:SF218">
    <property type="entry name" value="P450, PUTATIVE (EUROFUNG)-RELATED"/>
    <property type="match status" value="1"/>
</dbReference>
<dbReference type="PRINTS" id="PR00385">
    <property type="entry name" value="P450"/>
</dbReference>
<proteinExistence type="inferred from homology"/>
<keyword evidence="5" id="KW-1185">Reference proteome</keyword>
<keyword evidence="2" id="KW-0560">Oxidoreductase</keyword>
<dbReference type="AlphaFoldDB" id="A0A5N5X6X5"/>
<evidence type="ECO:0000256" key="3">
    <source>
        <dbReference type="ARBA" id="ARBA00023033"/>
    </source>
</evidence>
<dbReference type="GO" id="GO:0005506">
    <property type="term" value="F:iron ion binding"/>
    <property type="evidence" value="ECO:0007669"/>
    <property type="project" value="InterPro"/>
</dbReference>
<dbReference type="PANTHER" id="PTHR24305">
    <property type="entry name" value="CYTOCHROME P450"/>
    <property type="match status" value="1"/>
</dbReference>
<dbReference type="GO" id="GO:0016705">
    <property type="term" value="F:oxidoreductase activity, acting on paired donors, with incorporation or reduction of molecular oxygen"/>
    <property type="evidence" value="ECO:0007669"/>
    <property type="project" value="InterPro"/>
</dbReference>
<name>A0A5N5X6X5_9EURO</name>
<evidence type="ECO:0000256" key="2">
    <source>
        <dbReference type="ARBA" id="ARBA00023002"/>
    </source>
</evidence>
<evidence type="ECO:0000313" key="4">
    <source>
        <dbReference type="EMBL" id="KAB8076416.1"/>
    </source>
</evidence>
<dbReference type="EMBL" id="ML732181">
    <property type="protein sequence ID" value="KAB8076416.1"/>
    <property type="molecule type" value="Genomic_DNA"/>
</dbReference>
<dbReference type="InterPro" id="IPR036396">
    <property type="entry name" value="Cyt_P450_sf"/>
</dbReference>
<dbReference type="CDD" id="cd00302">
    <property type="entry name" value="cytochrome_P450"/>
    <property type="match status" value="1"/>
</dbReference>
<comment type="similarity">
    <text evidence="1">Belongs to the cytochrome P450 family.</text>
</comment>
<dbReference type="GO" id="GO:0020037">
    <property type="term" value="F:heme binding"/>
    <property type="evidence" value="ECO:0007669"/>
    <property type="project" value="InterPro"/>
</dbReference>
<organism evidence="4 5">
    <name type="scientific">Aspergillus leporis</name>
    <dbReference type="NCBI Taxonomy" id="41062"/>
    <lineage>
        <taxon>Eukaryota</taxon>
        <taxon>Fungi</taxon>
        <taxon>Dikarya</taxon>
        <taxon>Ascomycota</taxon>
        <taxon>Pezizomycotina</taxon>
        <taxon>Eurotiomycetes</taxon>
        <taxon>Eurotiomycetidae</taxon>
        <taxon>Eurotiales</taxon>
        <taxon>Aspergillaceae</taxon>
        <taxon>Aspergillus</taxon>
        <taxon>Aspergillus subgen. Circumdati</taxon>
    </lineage>
</organism>
<dbReference type="GO" id="GO:0004497">
    <property type="term" value="F:monooxygenase activity"/>
    <property type="evidence" value="ECO:0007669"/>
    <property type="project" value="UniProtKB-KW"/>
</dbReference>
<dbReference type="Proteomes" id="UP000326565">
    <property type="component" value="Unassembled WGS sequence"/>
</dbReference>
<dbReference type="InterPro" id="IPR050121">
    <property type="entry name" value="Cytochrome_P450_monoxygenase"/>
</dbReference>
<sequence length="376" mass="42074">MKCQFYLVGDDIATAQSIVDSRRKFEDLQRTVGGTFPCISFHTSENETLSSVAEIISTSSSSPISLRVDGNASPHVCVAKSAYMTKKINENHRLWGVKDNTAIFIGDTETENWPALPRRTLEYYRIILSRNIAGLLSLNKKITARGEWYRRLPFGDPARLRQVQHTIYSLLHEAIDEVAGPSIEDTPMNKAALSASCIVDYLLLAVDNKGKHSPPGLILANMLIVTGAGFTTTSTLLSWLLCQELVDYGIVGPNGEHNSTTWTPDLAHSLPYVDKFIKETQRLHNASFQPGRTTKTDGVLPSSYRFPPDSVNWDPSRFDPDRRTTGEMKDRHLCAYIPFATGQRGCIGLNFALLRYEFAREDLEAIDYDPEFHLIS</sequence>